<dbReference type="InterPro" id="IPR006474">
    <property type="entry name" value="Helicase_Cas3_CRISPR-ass_core"/>
</dbReference>
<keyword evidence="5" id="KW-0547">Nucleotide-binding</keyword>
<dbReference type="GO" id="GO:0051607">
    <property type="term" value="P:defense response to virus"/>
    <property type="evidence" value="ECO:0007669"/>
    <property type="project" value="UniProtKB-KW"/>
</dbReference>
<keyword evidence="4" id="KW-0479">Metal-binding</keyword>
<feature type="domain" description="Helicase ATP-binding" evidence="11">
    <location>
        <begin position="247"/>
        <end position="440"/>
    </location>
</feature>
<dbReference type="NCBIfam" id="TIGR01587">
    <property type="entry name" value="cas3_core"/>
    <property type="match status" value="1"/>
</dbReference>
<evidence type="ECO:0000256" key="1">
    <source>
        <dbReference type="ARBA" id="ARBA00006847"/>
    </source>
</evidence>
<dbReference type="GO" id="GO:0004518">
    <property type="term" value="F:nuclease activity"/>
    <property type="evidence" value="ECO:0007669"/>
    <property type="project" value="UniProtKB-KW"/>
</dbReference>
<keyword evidence="6" id="KW-0378">Hydrolase</keyword>
<comment type="similarity">
    <text evidence="2">In the central section; belongs to the CRISPR-associated helicase Cas3 family.</text>
</comment>
<keyword evidence="9" id="KW-0051">Antiviral defense</keyword>
<dbReference type="PROSITE" id="PS51192">
    <property type="entry name" value="HELICASE_ATP_BIND_1"/>
    <property type="match status" value="1"/>
</dbReference>
<organism evidence="13">
    <name type="scientific">Thermocrinis ruber</name>
    <dbReference type="NCBI Taxonomy" id="75906"/>
    <lineage>
        <taxon>Bacteria</taxon>
        <taxon>Pseudomonadati</taxon>
        <taxon>Aquificota</taxon>
        <taxon>Aquificia</taxon>
        <taxon>Aquificales</taxon>
        <taxon>Aquificaceae</taxon>
        <taxon>Thermocrinis</taxon>
    </lineage>
</organism>
<dbReference type="Gene3D" id="3.40.50.300">
    <property type="entry name" value="P-loop containing nucleotide triphosphate hydrolases"/>
    <property type="match status" value="2"/>
</dbReference>
<reference evidence="13" key="1">
    <citation type="journal article" date="2020" name="mSystems">
        <title>Genome- and Community-Level Interaction Insights into Carbon Utilization and Element Cycling Functions of Hydrothermarchaeota in Hydrothermal Sediment.</title>
        <authorList>
            <person name="Zhou Z."/>
            <person name="Liu Y."/>
            <person name="Xu W."/>
            <person name="Pan J."/>
            <person name="Luo Z.H."/>
            <person name="Li M."/>
        </authorList>
    </citation>
    <scope>NUCLEOTIDE SEQUENCE [LARGE SCALE GENOMIC DNA]</scope>
    <source>
        <strain evidence="13">SpSt-114</strain>
    </source>
</reference>
<dbReference type="Gene3D" id="1.10.3210.30">
    <property type="match status" value="1"/>
</dbReference>
<dbReference type="InterPro" id="IPR027417">
    <property type="entry name" value="P-loop_NTPase"/>
</dbReference>
<dbReference type="Pfam" id="PF22590">
    <property type="entry name" value="Cas3-like_C_2"/>
    <property type="match status" value="1"/>
</dbReference>
<dbReference type="Pfam" id="PF00270">
    <property type="entry name" value="DEAD"/>
    <property type="match status" value="1"/>
</dbReference>
<sequence length="767" mass="90194">MREKIQNLLEELWAKENGTTIREHTNKLLNNLENLKKHYRKEIEDLIPKGLPAELKERFWKILKLACEYHDYGKIHCKFQKKIGNKNVKSIENLPEVRHNLLSPLFVVYLSEEDELTMDIVSLLVLHHHPVENNLIKTNEVAEVIQKEFIQHYGFGFDDSYINYIKLLLKQSEERYIKEAIAEYFGIEYKPLLQYYRLLKGLLLRIDHASSSKYAQEVEDEPLDDTLSFVDEFFRQKGSSPNEIQTFVRENRDKNLVIIAPTGAGKTEAGFIYIQKKGFFILPYRVSANGIYMRAKGIFRDGDYVGLLHSSALSHLLEEEEKQKSGGDNREDIRNNQEYTAFLNYALSRNFAKPIIISTPDQLMHFVFRYKGFEKYYATALYSRLVIDELQSYDPITLAFIVQGLKVLSQNGGKFLVMTATFPEFLREEFERMGVVFEEPFDIQKKPYHHVQVIDDSIDNYVDKMVELSQKAKVLVVVNTVRKAIELKEIFKEAGLQNVKLLHSRFILQHRKEKEKEIMEFFNSQEKGLWITTQLAEVSLDLDADYLFTELSTADSLIQRMGRCNRKGQKSTDEPNVFVFTRNCSGVLRNTVYYEDLHRSTLRSLEDGPWNWKFKWDLVKKVYSKSALSGTRYLEDFEKAKGYIENLWEGADSIIRSKSKAMKLFRDIHTVQVIPKHYKFIEEVEKRLRDWEKTEKDYERIIIRNQIYEYSLPLPVWSFNKLKKQKIHPELDIYYVEEYYDENIGLVLKPEADTEQTPPEENEEGEG</sequence>
<comment type="similarity">
    <text evidence="1">In the N-terminal section; belongs to the CRISPR-associated nuclease Cas3-HD family.</text>
</comment>
<dbReference type="InterPro" id="IPR011545">
    <property type="entry name" value="DEAD/DEAH_box_helicase_dom"/>
</dbReference>
<evidence type="ECO:0000256" key="6">
    <source>
        <dbReference type="ARBA" id="ARBA00022801"/>
    </source>
</evidence>
<dbReference type="InterPro" id="IPR014001">
    <property type="entry name" value="Helicase_ATP-bd"/>
</dbReference>
<evidence type="ECO:0000256" key="10">
    <source>
        <dbReference type="ARBA" id="ARBA00038437"/>
    </source>
</evidence>
<dbReference type="PROSITE" id="PS51643">
    <property type="entry name" value="HD_CAS3"/>
    <property type="match status" value="1"/>
</dbReference>
<dbReference type="AlphaFoldDB" id="A0A7C5WZV1"/>
<dbReference type="CDD" id="cd09641">
    <property type="entry name" value="Cas3''_I"/>
    <property type="match status" value="1"/>
</dbReference>
<evidence type="ECO:0000259" key="12">
    <source>
        <dbReference type="PROSITE" id="PS51643"/>
    </source>
</evidence>
<protein>
    <submittedName>
        <fullName evidence="13">CRISPR-associated helicase Cas3</fullName>
    </submittedName>
</protein>
<dbReference type="InterPro" id="IPR006483">
    <property type="entry name" value="CRISPR-assoc_Cas3_HD"/>
</dbReference>
<dbReference type="GO" id="GO:0005829">
    <property type="term" value="C:cytosol"/>
    <property type="evidence" value="ECO:0007669"/>
    <property type="project" value="TreeGrafter"/>
</dbReference>
<dbReference type="GO" id="GO:0005524">
    <property type="term" value="F:ATP binding"/>
    <property type="evidence" value="ECO:0007669"/>
    <property type="project" value="UniProtKB-KW"/>
</dbReference>
<dbReference type="GO" id="GO:0003676">
    <property type="term" value="F:nucleic acid binding"/>
    <property type="evidence" value="ECO:0007669"/>
    <property type="project" value="InterPro"/>
</dbReference>
<dbReference type="GO" id="GO:0046872">
    <property type="term" value="F:metal ion binding"/>
    <property type="evidence" value="ECO:0007669"/>
    <property type="project" value="UniProtKB-KW"/>
</dbReference>
<evidence type="ECO:0000256" key="5">
    <source>
        <dbReference type="ARBA" id="ARBA00022741"/>
    </source>
</evidence>
<dbReference type="EMBL" id="DSAC01000104">
    <property type="protein sequence ID" value="HHO74632.1"/>
    <property type="molecule type" value="Genomic_DNA"/>
</dbReference>
<feature type="domain" description="HD Cas3-type" evidence="12">
    <location>
        <begin position="14"/>
        <end position="209"/>
    </location>
</feature>
<dbReference type="InterPro" id="IPR054712">
    <property type="entry name" value="Cas3-like_dom"/>
</dbReference>
<evidence type="ECO:0000256" key="2">
    <source>
        <dbReference type="ARBA" id="ARBA00009046"/>
    </source>
</evidence>
<evidence type="ECO:0000256" key="9">
    <source>
        <dbReference type="ARBA" id="ARBA00023118"/>
    </source>
</evidence>
<dbReference type="InterPro" id="IPR038257">
    <property type="entry name" value="CRISPR-assoc_Cas3_HD_sf"/>
</dbReference>
<keyword evidence="7" id="KW-0347">Helicase</keyword>
<evidence type="ECO:0000256" key="7">
    <source>
        <dbReference type="ARBA" id="ARBA00022806"/>
    </source>
</evidence>
<dbReference type="InterPro" id="IPR001650">
    <property type="entry name" value="Helicase_C-like"/>
</dbReference>
<evidence type="ECO:0000256" key="8">
    <source>
        <dbReference type="ARBA" id="ARBA00022840"/>
    </source>
</evidence>
<dbReference type="SMART" id="SM00490">
    <property type="entry name" value="HELICc"/>
    <property type="match status" value="1"/>
</dbReference>
<gene>
    <name evidence="13" type="primary">cas3</name>
    <name evidence="13" type="ORF">ENN04_08405</name>
</gene>
<evidence type="ECO:0000256" key="3">
    <source>
        <dbReference type="ARBA" id="ARBA00022722"/>
    </source>
</evidence>
<comment type="caution">
    <text evidence="13">The sequence shown here is derived from an EMBL/GenBank/DDBJ whole genome shotgun (WGS) entry which is preliminary data.</text>
</comment>
<comment type="similarity">
    <text evidence="10">Belongs to the DEAD box helicase family.</text>
</comment>
<dbReference type="GO" id="GO:0003724">
    <property type="term" value="F:RNA helicase activity"/>
    <property type="evidence" value="ECO:0007669"/>
    <property type="project" value="TreeGrafter"/>
</dbReference>
<evidence type="ECO:0000313" key="13">
    <source>
        <dbReference type="EMBL" id="HHO74632.1"/>
    </source>
</evidence>
<dbReference type="GO" id="GO:0016787">
    <property type="term" value="F:hydrolase activity"/>
    <property type="evidence" value="ECO:0007669"/>
    <property type="project" value="UniProtKB-KW"/>
</dbReference>
<name>A0A7C5WZV1_9AQUI</name>
<evidence type="ECO:0000259" key="11">
    <source>
        <dbReference type="PROSITE" id="PS51192"/>
    </source>
</evidence>
<evidence type="ECO:0000256" key="4">
    <source>
        <dbReference type="ARBA" id="ARBA00022723"/>
    </source>
</evidence>
<proteinExistence type="inferred from homology"/>
<keyword evidence="3" id="KW-0540">Nuclease</keyword>
<dbReference type="NCBIfam" id="TIGR01596">
    <property type="entry name" value="cas3_HD"/>
    <property type="match status" value="1"/>
</dbReference>
<accession>A0A7C5WZV1</accession>
<dbReference type="PANTHER" id="PTHR47959:SF16">
    <property type="entry name" value="CRISPR-ASSOCIATED NUCLEASE_HELICASE CAS3-RELATED"/>
    <property type="match status" value="1"/>
</dbReference>
<dbReference type="SMART" id="SM00487">
    <property type="entry name" value="DEXDc"/>
    <property type="match status" value="1"/>
</dbReference>
<dbReference type="SUPFAM" id="SSF52540">
    <property type="entry name" value="P-loop containing nucleoside triphosphate hydrolases"/>
    <property type="match status" value="1"/>
</dbReference>
<keyword evidence="8" id="KW-0067">ATP-binding</keyword>
<dbReference type="PANTHER" id="PTHR47959">
    <property type="entry name" value="ATP-DEPENDENT RNA HELICASE RHLE-RELATED"/>
    <property type="match status" value="1"/>
</dbReference>
<dbReference type="InterPro" id="IPR050079">
    <property type="entry name" value="DEAD_box_RNA_helicase"/>
</dbReference>